<dbReference type="EMBL" id="PGGS01000004">
    <property type="protein sequence ID" value="PNH12784.1"/>
    <property type="molecule type" value="Genomic_DNA"/>
</dbReference>
<organism evidence="1 2">
    <name type="scientific">Tetrabaena socialis</name>
    <dbReference type="NCBI Taxonomy" id="47790"/>
    <lineage>
        <taxon>Eukaryota</taxon>
        <taxon>Viridiplantae</taxon>
        <taxon>Chlorophyta</taxon>
        <taxon>core chlorophytes</taxon>
        <taxon>Chlorophyceae</taxon>
        <taxon>CS clade</taxon>
        <taxon>Chlamydomonadales</taxon>
        <taxon>Tetrabaenaceae</taxon>
        <taxon>Tetrabaena</taxon>
    </lineage>
</organism>
<evidence type="ECO:0000313" key="1">
    <source>
        <dbReference type="EMBL" id="PNH12784.1"/>
    </source>
</evidence>
<evidence type="ECO:0000313" key="2">
    <source>
        <dbReference type="Proteomes" id="UP000236333"/>
    </source>
</evidence>
<accession>A0A2J8AJT7</accession>
<proteinExistence type="predicted"/>
<sequence>MVSVTFQFIAGPRHVTELEAKCSVETIVRTVEQAFGAATSAGVRIVLRGEALPVDRPHHVVVLREGGE</sequence>
<protein>
    <submittedName>
        <fullName evidence="1">Uncharacterized protein</fullName>
    </submittedName>
</protein>
<gene>
    <name evidence="1" type="ORF">TSOC_000320</name>
</gene>
<reference evidence="1 2" key="1">
    <citation type="journal article" date="2017" name="Mol. Biol. Evol.">
        <title>The 4-celled Tetrabaena socialis nuclear genome reveals the essential components for genetic control of cell number at the origin of multicellularity in the volvocine lineage.</title>
        <authorList>
            <person name="Featherston J."/>
            <person name="Arakaki Y."/>
            <person name="Hanschen E.R."/>
            <person name="Ferris P.J."/>
            <person name="Michod R.E."/>
            <person name="Olson B.J.S.C."/>
            <person name="Nozaki H."/>
            <person name="Durand P.M."/>
        </authorList>
    </citation>
    <scope>NUCLEOTIDE SEQUENCE [LARGE SCALE GENOMIC DNA]</scope>
    <source>
        <strain evidence="1 2">NIES-571</strain>
    </source>
</reference>
<dbReference type="Proteomes" id="UP000236333">
    <property type="component" value="Unassembled WGS sequence"/>
</dbReference>
<dbReference type="OrthoDB" id="71310at2759"/>
<comment type="caution">
    <text evidence="1">The sequence shown here is derived from an EMBL/GenBank/DDBJ whole genome shotgun (WGS) entry which is preliminary data.</text>
</comment>
<name>A0A2J8AJT7_9CHLO</name>
<dbReference type="AlphaFoldDB" id="A0A2J8AJT7"/>
<keyword evidence="2" id="KW-1185">Reference proteome</keyword>